<protein>
    <submittedName>
        <fullName evidence="2">Pumilio domain-containing protein kiaa0020</fullName>
    </submittedName>
</protein>
<gene>
    <name evidence="2" type="ORF">CSUI_003581</name>
</gene>
<dbReference type="InterPro" id="IPR040059">
    <property type="entry name" value="PUM3"/>
</dbReference>
<feature type="compositionally biased region" description="Basic and acidic residues" evidence="1">
    <location>
        <begin position="99"/>
        <end position="115"/>
    </location>
</feature>
<dbReference type="GeneID" id="94426988"/>
<feature type="compositionally biased region" description="Polar residues" evidence="1">
    <location>
        <begin position="176"/>
        <end position="185"/>
    </location>
</feature>
<dbReference type="GO" id="GO:0005730">
    <property type="term" value="C:nucleolus"/>
    <property type="evidence" value="ECO:0007669"/>
    <property type="project" value="TreeGrafter"/>
</dbReference>
<feature type="compositionally biased region" description="Polar residues" evidence="1">
    <location>
        <begin position="77"/>
        <end position="90"/>
    </location>
</feature>
<dbReference type="RefSeq" id="XP_067924254.1">
    <property type="nucleotide sequence ID" value="XM_068063777.1"/>
</dbReference>
<feature type="compositionally biased region" description="Basic and acidic residues" evidence="1">
    <location>
        <begin position="159"/>
        <end position="169"/>
    </location>
</feature>
<feature type="region of interest" description="Disordered" evidence="1">
    <location>
        <begin position="626"/>
        <end position="676"/>
    </location>
</feature>
<feature type="compositionally biased region" description="Basic and acidic residues" evidence="1">
    <location>
        <begin position="123"/>
        <end position="137"/>
    </location>
</feature>
<dbReference type="OrthoDB" id="497380at2759"/>
<dbReference type="InterPro" id="IPR016024">
    <property type="entry name" value="ARM-type_fold"/>
</dbReference>
<feature type="compositionally biased region" description="Basic and acidic residues" evidence="1">
    <location>
        <begin position="641"/>
        <end position="653"/>
    </location>
</feature>
<dbReference type="VEuPathDB" id="ToxoDB:CSUI_003581"/>
<reference evidence="2 3" key="1">
    <citation type="journal article" date="2017" name="Int. J. Parasitol.">
        <title>The genome of the protozoan parasite Cystoisospora suis and a reverse vaccinology approach to identify vaccine candidates.</title>
        <authorList>
            <person name="Palmieri N."/>
            <person name="Shrestha A."/>
            <person name="Ruttkowski B."/>
            <person name="Beck T."/>
            <person name="Vogl C."/>
            <person name="Tomley F."/>
            <person name="Blake D.P."/>
            <person name="Joachim A."/>
        </authorList>
    </citation>
    <scope>NUCLEOTIDE SEQUENCE [LARGE SCALE GENOMIC DNA]</scope>
    <source>
        <strain evidence="2 3">Wien I</strain>
    </source>
</reference>
<feature type="compositionally biased region" description="Basic residues" evidence="1">
    <location>
        <begin position="38"/>
        <end position="52"/>
    </location>
</feature>
<dbReference type="GO" id="GO:0003729">
    <property type="term" value="F:mRNA binding"/>
    <property type="evidence" value="ECO:0007669"/>
    <property type="project" value="TreeGrafter"/>
</dbReference>
<evidence type="ECO:0000313" key="3">
    <source>
        <dbReference type="Proteomes" id="UP000221165"/>
    </source>
</evidence>
<dbReference type="Proteomes" id="UP000221165">
    <property type="component" value="Unassembled WGS sequence"/>
</dbReference>
<name>A0A2C6L0A1_9APIC</name>
<dbReference type="EMBL" id="MIGC01001624">
    <property type="protein sequence ID" value="PHJ22577.1"/>
    <property type="molecule type" value="Genomic_DNA"/>
</dbReference>
<accession>A0A2C6L0A1</accession>
<evidence type="ECO:0000256" key="1">
    <source>
        <dbReference type="SAM" id="MobiDB-lite"/>
    </source>
</evidence>
<comment type="caution">
    <text evidence="2">The sequence shown here is derived from an EMBL/GenBank/DDBJ whole genome shotgun (WGS) entry which is preliminary data.</text>
</comment>
<feature type="compositionally biased region" description="Basic residues" evidence="1">
    <location>
        <begin position="14"/>
        <end position="25"/>
    </location>
</feature>
<feature type="compositionally biased region" description="Basic and acidic residues" evidence="1">
    <location>
        <begin position="53"/>
        <end position="68"/>
    </location>
</feature>
<proteinExistence type="predicted"/>
<feature type="compositionally biased region" description="Polar residues" evidence="1">
    <location>
        <begin position="215"/>
        <end position="233"/>
    </location>
</feature>
<sequence>MAAALNRRQSGGRGKAKTGSKRTGKKFSAMSGGTKSSSVKKKGTRVSKKSRGKFKDRQKSRGSAEEGKKRKIKDTITPASNTASSRSSNGDDLVPWTDGEGKKKGVRSDRRETNKVIRSRMHSPPEKKKIKRERETDADVSGPQRGGPSVESGKRKIKKEGVNKKKSFEEQLQEYLRNQQMTESTAGMKKRQKTETGGTVAGKRDINEEEGDGVNEQSGRNSQAGDGITSNLSVSKKRKLMGEMVLSRRNEDAGYIKQCFRLYGQLLASRPEQNAGSDEVRERVSALFAFILPRVKERDRHLCTSRALQALFKFGSPEQRRRLWDLLKGDFAELCMGRTSCHVAMKVHLYGDKETQKEITDMLASHKDIFFSKCGARVWEYVYTAMKSAKGQQQMLNAVMLPPLAIVRVPDVWQAPNFSVIFEKMDRETKQATMEHLSSLIQKCVDKELLDKAPVHRILRYFTLHGPEEQVTAAFQMTAEGFLRLASTKDGVEAMVRMLGFATAKQRKHLVKEMKKVVMSMVRNPVDCPLILRVLCTVDDTKLLRDLFVKEIAKDARSLAFDAHGHLVLLQLLDLNGYSRYLPLHYRQILQLPSPTSLKPIDVRLGELRGPVVEALEHEFQLLISSSSGRPSDAESGDTVSENKKNSRQRMRDGATPTAGSAEAPDNKETDSTEGVGESLLEWLRNPMASRVFMEFLKGSKCPVVFRHLVSEIAANEASVLSYLDHPQVQRLLCSLVKQADDSWKFGPDTGPAVKTQRKHEEDSALSGNDDTLFLDALWRQALWPHLSVVLLSRGVFLVTHTFQAARRLSQKNLENEIRTALNSDVLFQARQAVQSKGLSTAGLDMLSAKLEEE</sequence>
<keyword evidence="3" id="KW-1185">Reference proteome</keyword>
<feature type="region of interest" description="Disordered" evidence="1">
    <location>
        <begin position="1"/>
        <end position="233"/>
    </location>
</feature>
<evidence type="ECO:0000313" key="2">
    <source>
        <dbReference type="EMBL" id="PHJ22577.1"/>
    </source>
</evidence>
<dbReference type="AlphaFoldDB" id="A0A2C6L0A1"/>
<dbReference type="GO" id="GO:0006417">
    <property type="term" value="P:regulation of translation"/>
    <property type="evidence" value="ECO:0007669"/>
    <property type="project" value="TreeGrafter"/>
</dbReference>
<dbReference type="PANTHER" id="PTHR13389:SF0">
    <property type="entry name" value="PUMILIO HOMOLOG 3"/>
    <property type="match status" value="1"/>
</dbReference>
<dbReference type="InterPro" id="IPR011989">
    <property type="entry name" value="ARM-like"/>
</dbReference>
<dbReference type="SUPFAM" id="SSF48371">
    <property type="entry name" value="ARM repeat"/>
    <property type="match status" value="1"/>
</dbReference>
<dbReference type="Gene3D" id="1.25.10.10">
    <property type="entry name" value="Leucine-rich Repeat Variant"/>
    <property type="match status" value="2"/>
</dbReference>
<dbReference type="PANTHER" id="PTHR13389">
    <property type="entry name" value="PUMILIO HOMOLOG 3"/>
    <property type="match status" value="1"/>
</dbReference>
<organism evidence="2 3">
    <name type="scientific">Cystoisospora suis</name>
    <dbReference type="NCBI Taxonomy" id="483139"/>
    <lineage>
        <taxon>Eukaryota</taxon>
        <taxon>Sar</taxon>
        <taxon>Alveolata</taxon>
        <taxon>Apicomplexa</taxon>
        <taxon>Conoidasida</taxon>
        <taxon>Coccidia</taxon>
        <taxon>Eucoccidiorida</taxon>
        <taxon>Eimeriorina</taxon>
        <taxon>Sarcocystidae</taxon>
        <taxon>Cystoisospora</taxon>
    </lineage>
</organism>